<evidence type="ECO:0000313" key="1">
    <source>
        <dbReference type="Proteomes" id="UP000095283"/>
    </source>
</evidence>
<dbReference type="Proteomes" id="UP000095283">
    <property type="component" value="Unplaced"/>
</dbReference>
<proteinExistence type="predicted"/>
<sequence>MHALGFCNYYFFSILPSRRMRSRAGLKYVT</sequence>
<organism evidence="1 2">
    <name type="scientific">Heterorhabditis bacteriophora</name>
    <name type="common">Entomopathogenic nematode worm</name>
    <dbReference type="NCBI Taxonomy" id="37862"/>
    <lineage>
        <taxon>Eukaryota</taxon>
        <taxon>Metazoa</taxon>
        <taxon>Ecdysozoa</taxon>
        <taxon>Nematoda</taxon>
        <taxon>Chromadorea</taxon>
        <taxon>Rhabditida</taxon>
        <taxon>Rhabditina</taxon>
        <taxon>Rhabditomorpha</taxon>
        <taxon>Strongyloidea</taxon>
        <taxon>Heterorhabditidae</taxon>
        <taxon>Heterorhabditis</taxon>
    </lineage>
</organism>
<name>A0A1I7WQ52_HETBA</name>
<accession>A0A1I7WQ52</accession>
<reference evidence="2" key="1">
    <citation type="submission" date="2016-11" db="UniProtKB">
        <authorList>
            <consortium name="WormBaseParasite"/>
        </authorList>
    </citation>
    <scope>IDENTIFICATION</scope>
</reference>
<keyword evidence="1" id="KW-1185">Reference proteome</keyword>
<dbReference type="WBParaSite" id="Hba_07283">
    <property type="protein sequence ID" value="Hba_07283"/>
    <property type="gene ID" value="Hba_07283"/>
</dbReference>
<evidence type="ECO:0000313" key="2">
    <source>
        <dbReference type="WBParaSite" id="Hba_07283"/>
    </source>
</evidence>
<dbReference type="AlphaFoldDB" id="A0A1I7WQ52"/>
<protein>
    <submittedName>
        <fullName evidence="2">Uncharacterized protein</fullName>
    </submittedName>
</protein>